<dbReference type="PROSITE" id="PS51257">
    <property type="entry name" value="PROKAR_LIPOPROTEIN"/>
    <property type="match status" value="1"/>
</dbReference>
<comment type="caution">
    <text evidence="2">The sequence shown here is derived from an EMBL/GenBank/DDBJ whole genome shotgun (WGS) entry which is preliminary data.</text>
</comment>
<protein>
    <submittedName>
        <fullName evidence="2">Uncharacterized protein</fullName>
    </submittedName>
</protein>
<evidence type="ECO:0000256" key="1">
    <source>
        <dbReference type="SAM" id="MobiDB-lite"/>
    </source>
</evidence>
<dbReference type="AlphaFoldDB" id="A0A8G2BYD0"/>
<feature type="region of interest" description="Disordered" evidence="1">
    <location>
        <begin position="21"/>
        <end position="40"/>
    </location>
</feature>
<dbReference type="Proteomes" id="UP000236725">
    <property type="component" value="Unassembled WGS sequence"/>
</dbReference>
<gene>
    <name evidence="2" type="ORF">SAMN05444001_11852</name>
</gene>
<organism evidence="2 3">
    <name type="scientific">Parabacteroides chinchillae</name>
    <dbReference type="NCBI Taxonomy" id="871327"/>
    <lineage>
        <taxon>Bacteria</taxon>
        <taxon>Pseudomonadati</taxon>
        <taxon>Bacteroidota</taxon>
        <taxon>Bacteroidia</taxon>
        <taxon>Bacteroidales</taxon>
        <taxon>Tannerellaceae</taxon>
        <taxon>Parabacteroides</taxon>
    </lineage>
</organism>
<evidence type="ECO:0000313" key="2">
    <source>
        <dbReference type="EMBL" id="SEG17913.1"/>
    </source>
</evidence>
<feature type="compositionally biased region" description="Basic and acidic residues" evidence="1">
    <location>
        <begin position="25"/>
        <end position="40"/>
    </location>
</feature>
<keyword evidence="3" id="KW-1185">Reference proteome</keyword>
<proteinExistence type="predicted"/>
<sequence>MKTIINILLCLAIAAGMTSCGNSGKKSDESDDKLSRSEKKELTEMMKDLSDKVEIKGDKVIRTTKAFGGIVTKTTYHFTGDKCTRLVVEAKYPDKKMAEKIHTGYKEVSHLFDDIKMEGNTVIYEQSGEIVELGYGEYTKKSLRNKLQKDIDDSKEIMDALKDEL</sequence>
<accession>A0A8G2BYD0</accession>
<dbReference type="RefSeq" id="WP_103984110.1">
    <property type="nucleotide sequence ID" value="NZ_FNVS01000018.1"/>
</dbReference>
<reference evidence="2 3" key="1">
    <citation type="submission" date="2016-10" db="EMBL/GenBank/DDBJ databases">
        <authorList>
            <person name="Varghese N."/>
            <person name="Submissions S."/>
        </authorList>
    </citation>
    <scope>NUCLEOTIDE SEQUENCE [LARGE SCALE GENOMIC DNA]</scope>
    <source>
        <strain evidence="2 3">DSM 29073</strain>
    </source>
</reference>
<dbReference type="EMBL" id="FNVS01000018">
    <property type="protein sequence ID" value="SEG17913.1"/>
    <property type="molecule type" value="Genomic_DNA"/>
</dbReference>
<evidence type="ECO:0000313" key="3">
    <source>
        <dbReference type="Proteomes" id="UP000236725"/>
    </source>
</evidence>
<name>A0A8G2BYD0_9BACT</name>